<reference evidence="1 2" key="1">
    <citation type="journal article" date="2016" name="J. Zhejiang Univ. Sci. B">
        <title>Antibiotic resistance mechanisms of Myroides sp.</title>
        <authorList>
            <person name="Hu S."/>
            <person name="Yuan S."/>
            <person name="Qu H."/>
            <person name="Jiang T."/>
            <person name="Zhou Y."/>
            <person name="Wang M."/>
            <person name="Ming D."/>
        </authorList>
    </citation>
    <scope>NUCLEOTIDE SEQUENCE [LARGE SCALE GENOMIC DNA]</scope>
    <source>
        <strain evidence="1 2">PR63039</strain>
    </source>
</reference>
<organism evidence="1 2">
    <name type="scientific">Myroides odoratimimus</name>
    <dbReference type="NCBI Taxonomy" id="76832"/>
    <lineage>
        <taxon>Bacteria</taxon>
        <taxon>Pseudomonadati</taxon>
        <taxon>Bacteroidota</taxon>
        <taxon>Flavobacteriia</taxon>
        <taxon>Flavobacteriales</taxon>
        <taxon>Flavobacteriaceae</taxon>
        <taxon>Myroides</taxon>
    </lineage>
</organism>
<gene>
    <name evidence="1" type="ORF">AS202_01660</name>
</gene>
<sequence>MTNKELIKDCFVNLLESPQYRPEVIATYFSTDYIQCVDGKRLDYTIFSNHIKKLKEVTERLSITFNYMAEEGNLVFTNHSVSVYRNDGSVSKVKVIATFVIENEKIVFCDELTLHEEGKHDDANLGSMV</sequence>
<dbReference type="EMBL" id="CP013690">
    <property type="protein sequence ID" value="ALU24954.1"/>
    <property type="molecule type" value="Genomic_DNA"/>
</dbReference>
<dbReference type="KEGG" id="mod:AS202_01660"/>
<accession>A0A0S7EA13</accession>
<name>A0A0S7EA13_9FLAO</name>
<dbReference type="Proteomes" id="UP000069030">
    <property type="component" value="Chromosome"/>
</dbReference>
<dbReference type="RefSeq" id="WP_006260265.1">
    <property type="nucleotide sequence ID" value="NZ_BCMQ01000007.1"/>
</dbReference>
<dbReference type="GeneID" id="66973555"/>
<evidence type="ECO:0000313" key="2">
    <source>
        <dbReference type="Proteomes" id="UP000069030"/>
    </source>
</evidence>
<dbReference type="Gene3D" id="3.10.450.50">
    <property type="match status" value="1"/>
</dbReference>
<dbReference type="eggNOG" id="COG3631">
    <property type="taxonomic scope" value="Bacteria"/>
</dbReference>
<proteinExistence type="predicted"/>
<dbReference type="AlphaFoldDB" id="A0A0S7EA13"/>
<protein>
    <submittedName>
        <fullName evidence="1">Uncharacterized protein</fullName>
    </submittedName>
</protein>
<evidence type="ECO:0000313" key="1">
    <source>
        <dbReference type="EMBL" id="ALU24954.1"/>
    </source>
</evidence>